<feature type="domain" description="Polyphosphate kinase N-terminal" evidence="9">
    <location>
        <begin position="21"/>
        <end position="126"/>
    </location>
</feature>
<feature type="binding site" evidence="6">
    <location>
        <position position="59"/>
    </location>
    <ligand>
        <name>ATP</name>
        <dbReference type="ChEBI" id="CHEBI:30616"/>
    </ligand>
</feature>
<feature type="domain" description="Polyphosphate kinase C-terminal" evidence="11">
    <location>
        <begin position="346"/>
        <end position="508"/>
    </location>
</feature>
<dbReference type="InterPro" id="IPR036832">
    <property type="entry name" value="PPK_N_dom_sf"/>
</dbReference>
<dbReference type="GO" id="GO:0005524">
    <property type="term" value="F:ATP binding"/>
    <property type="evidence" value="ECO:0007669"/>
    <property type="project" value="UniProtKB-KW"/>
</dbReference>
<keyword evidence="6" id="KW-0460">Magnesium</keyword>
<comment type="similarity">
    <text evidence="6 7">Belongs to the polyphosphate kinase 1 (PPK1) family.</text>
</comment>
<dbReference type="HAMAP" id="MF_00347">
    <property type="entry name" value="Polyphosphate_kinase"/>
    <property type="match status" value="1"/>
</dbReference>
<dbReference type="InterPro" id="IPR036830">
    <property type="entry name" value="PP_kinase_middle_dom_sf"/>
</dbReference>
<evidence type="ECO:0000259" key="9">
    <source>
        <dbReference type="Pfam" id="PF13089"/>
    </source>
</evidence>
<dbReference type="EC" id="2.7.4.1" evidence="6 7"/>
<dbReference type="GO" id="GO:0008976">
    <property type="term" value="F:polyphosphate kinase activity"/>
    <property type="evidence" value="ECO:0007669"/>
    <property type="project" value="UniProtKB-UniRule"/>
</dbReference>
<evidence type="ECO:0000256" key="2">
    <source>
        <dbReference type="ARBA" id="ARBA00022679"/>
    </source>
</evidence>
<dbReference type="CDD" id="cd09165">
    <property type="entry name" value="PLDc_PaPPK1_C1_like"/>
    <property type="match status" value="1"/>
</dbReference>
<feature type="binding site" evidence="6">
    <location>
        <position position="390"/>
    </location>
    <ligand>
        <name>Mg(2+)</name>
        <dbReference type="ChEBI" id="CHEBI:18420"/>
    </ligand>
</feature>
<keyword evidence="13" id="KW-1185">Reference proteome</keyword>
<dbReference type="InterPro" id="IPR025198">
    <property type="entry name" value="PPK_N_dom"/>
</dbReference>
<dbReference type="InterPro" id="IPR041108">
    <property type="entry name" value="PP_kinase_C_1"/>
</dbReference>
<dbReference type="GO" id="GO:0009358">
    <property type="term" value="C:polyphosphate kinase complex"/>
    <property type="evidence" value="ECO:0007669"/>
    <property type="project" value="InterPro"/>
</dbReference>
<protein>
    <recommendedName>
        <fullName evidence="6 7">Polyphosphate kinase</fullName>
        <ecNumber evidence="6 7">2.7.4.1</ecNumber>
    </recommendedName>
    <alternativeName>
        <fullName evidence="6">ATP-polyphosphate phosphotransferase</fullName>
    </alternativeName>
    <alternativeName>
        <fullName evidence="6">Polyphosphoric acid kinase</fullName>
    </alternativeName>
</protein>
<feature type="binding site" evidence="6">
    <location>
        <position position="579"/>
    </location>
    <ligand>
        <name>ATP</name>
        <dbReference type="ChEBI" id="CHEBI:30616"/>
    </ligand>
</feature>
<dbReference type="PANTHER" id="PTHR30218:SF0">
    <property type="entry name" value="POLYPHOSPHATE KINASE"/>
    <property type="match status" value="1"/>
</dbReference>
<comment type="function">
    <text evidence="6 7">Catalyzes the reversible transfer of the terminal phosphate of ATP to form a long-chain polyphosphate (polyP).</text>
</comment>
<dbReference type="InterPro" id="IPR025200">
    <property type="entry name" value="PPK_C_dom2"/>
</dbReference>
<evidence type="ECO:0000256" key="3">
    <source>
        <dbReference type="ARBA" id="ARBA00022741"/>
    </source>
</evidence>
<dbReference type="GO" id="GO:0046872">
    <property type="term" value="F:metal ion binding"/>
    <property type="evidence" value="ECO:0007669"/>
    <property type="project" value="UniProtKB-KW"/>
</dbReference>
<evidence type="ECO:0000313" key="12">
    <source>
        <dbReference type="EMBL" id="GGX75484.1"/>
    </source>
</evidence>
<feature type="domain" description="Polyphosphate kinase C-terminal" evidence="10">
    <location>
        <begin position="518"/>
        <end position="689"/>
    </location>
</feature>
<feature type="domain" description="Polyphosphate kinase middle" evidence="8">
    <location>
        <begin position="136"/>
        <end position="319"/>
    </location>
</feature>
<evidence type="ECO:0000256" key="4">
    <source>
        <dbReference type="ARBA" id="ARBA00022777"/>
    </source>
</evidence>
<dbReference type="CDD" id="cd09168">
    <property type="entry name" value="PLDc_PaPPK1_C2_like"/>
    <property type="match status" value="1"/>
</dbReference>
<keyword evidence="2 6" id="KW-0808">Transferase</keyword>
<dbReference type="InterPro" id="IPR024953">
    <property type="entry name" value="PP_kinase_middle"/>
</dbReference>
<dbReference type="Pfam" id="PF17941">
    <property type="entry name" value="PP_kinase_C_1"/>
    <property type="match status" value="1"/>
</dbReference>
<dbReference type="GO" id="GO:0006799">
    <property type="term" value="P:polyphosphate biosynthetic process"/>
    <property type="evidence" value="ECO:0007669"/>
    <property type="project" value="UniProtKB-UniRule"/>
</dbReference>
<feature type="binding site" evidence="6">
    <location>
        <position position="607"/>
    </location>
    <ligand>
        <name>ATP</name>
        <dbReference type="ChEBI" id="CHEBI:30616"/>
    </ligand>
</feature>
<dbReference type="SUPFAM" id="SSF143724">
    <property type="entry name" value="PHP14-like"/>
    <property type="match status" value="1"/>
</dbReference>
<feature type="binding site" evidence="6">
    <location>
        <position position="483"/>
    </location>
    <ligand>
        <name>ATP</name>
        <dbReference type="ChEBI" id="CHEBI:30616"/>
    </ligand>
</feature>
<dbReference type="EMBL" id="BMXR01000021">
    <property type="protein sequence ID" value="GGX75484.1"/>
    <property type="molecule type" value="Genomic_DNA"/>
</dbReference>
<organism evidence="12 13">
    <name type="scientific">Saccharospirillum salsuginis</name>
    <dbReference type="NCBI Taxonomy" id="418750"/>
    <lineage>
        <taxon>Bacteria</taxon>
        <taxon>Pseudomonadati</taxon>
        <taxon>Pseudomonadota</taxon>
        <taxon>Gammaproteobacteria</taxon>
        <taxon>Oceanospirillales</taxon>
        <taxon>Saccharospirillaceae</taxon>
        <taxon>Saccharospirillum</taxon>
    </lineage>
</organism>
<dbReference type="NCBIfam" id="TIGR03705">
    <property type="entry name" value="poly_P_kin"/>
    <property type="match status" value="1"/>
</dbReference>
<reference evidence="12" key="1">
    <citation type="journal article" date="2014" name="Int. J. Syst. Evol. Microbiol.">
        <title>Complete genome sequence of Corynebacterium casei LMG S-19264T (=DSM 44701T), isolated from a smear-ripened cheese.</title>
        <authorList>
            <consortium name="US DOE Joint Genome Institute (JGI-PGF)"/>
            <person name="Walter F."/>
            <person name="Albersmeier A."/>
            <person name="Kalinowski J."/>
            <person name="Ruckert C."/>
        </authorList>
    </citation>
    <scope>NUCLEOTIDE SEQUENCE</scope>
    <source>
        <strain evidence="12">KCTC 22169</strain>
    </source>
</reference>
<dbReference type="NCBIfam" id="NF003917">
    <property type="entry name" value="PRK05443.1-1"/>
    <property type="match status" value="1"/>
</dbReference>
<keyword evidence="4 6" id="KW-0418">Kinase</keyword>
<evidence type="ECO:0000259" key="10">
    <source>
        <dbReference type="Pfam" id="PF13090"/>
    </source>
</evidence>
<dbReference type="NCBIfam" id="NF003921">
    <property type="entry name" value="PRK05443.2-2"/>
    <property type="match status" value="1"/>
</dbReference>
<keyword evidence="1 6" id="KW-0597">Phosphoprotein</keyword>
<evidence type="ECO:0000256" key="6">
    <source>
        <dbReference type="HAMAP-Rule" id="MF_00347"/>
    </source>
</evidence>
<dbReference type="Pfam" id="PF13090">
    <property type="entry name" value="PP_kinase_C"/>
    <property type="match status" value="1"/>
</dbReference>
<dbReference type="NCBIfam" id="NF003918">
    <property type="entry name" value="PRK05443.1-2"/>
    <property type="match status" value="1"/>
</dbReference>
<feature type="active site" description="Phosphohistidine intermediate" evidence="6">
    <location>
        <position position="450"/>
    </location>
</feature>
<comment type="cofactor">
    <cofactor evidence="6">
        <name>Mg(2+)</name>
        <dbReference type="ChEBI" id="CHEBI:18420"/>
    </cofactor>
</comment>
<keyword evidence="3 6" id="KW-0547">Nucleotide-binding</keyword>
<evidence type="ECO:0000256" key="7">
    <source>
        <dbReference type="RuleBase" id="RU003800"/>
    </source>
</evidence>
<dbReference type="RefSeq" id="WP_189613697.1">
    <property type="nucleotide sequence ID" value="NZ_BMXR01000021.1"/>
</dbReference>
<dbReference type="InterPro" id="IPR003414">
    <property type="entry name" value="PP_kinase"/>
</dbReference>
<dbReference type="SUPFAM" id="SSF140356">
    <property type="entry name" value="PPK N-terminal domain-like"/>
    <property type="match status" value="1"/>
</dbReference>
<dbReference type="AlphaFoldDB" id="A0A918KVH9"/>
<proteinExistence type="inferred from homology"/>
<feature type="binding site" evidence="6">
    <location>
        <position position="420"/>
    </location>
    <ligand>
        <name>Mg(2+)</name>
        <dbReference type="ChEBI" id="CHEBI:18420"/>
    </ligand>
</feature>
<dbReference type="PANTHER" id="PTHR30218">
    <property type="entry name" value="POLYPHOSPHATE KINASE"/>
    <property type="match status" value="1"/>
</dbReference>
<dbReference type="Gene3D" id="3.30.1840.10">
    <property type="entry name" value="Polyphosphate kinase middle domain"/>
    <property type="match status" value="1"/>
</dbReference>
<accession>A0A918KVH9</accession>
<keyword evidence="6" id="KW-0479">Metal-binding</keyword>
<evidence type="ECO:0000256" key="5">
    <source>
        <dbReference type="ARBA" id="ARBA00022840"/>
    </source>
</evidence>
<keyword evidence="5 6" id="KW-0067">ATP-binding</keyword>
<sequence>MTQASETDDRPEPRPITQDHFINRELSLLEFHDRVLSQAEDTQIPPLERLRFLCISSTNLDEFFEIRVGGLKERYEAGSTVTGPEGLTPRQQLDRIAERAHRLVQRQYDILNQQLLPLLENEGIRVIKREHWSKTQTAWLQQYFEHEVLPLLSPIGLDPAHPFPRILNKSLNFIVKLDGKDAFGRNSGQAIVQCPRALPDMIQLPAEETESGSRDFVFLSSIIHYFMDEIFFGMTVKGCYQFRVTRNSDLFVDEEETGDLRRAIEGELVYRQYGDEVRLEVAVNCPDELVQFLFKQFEISEVDLYRADGPVNLNRLASLIDLARDPDLLYPPFDARVTRVLKRKANMFDAIRKSDILLHHPFDSFMPVVDLIRQAAKDPDVLTIKQTLYRTGANSIIVDALVAAAKAGKEVTVIIELLARFDEEANVALAERLQEFGIHVVYGIVGYKTHAKMLMVARREGNKLRHYVHLGTGNYHPQTAQIYTDYGLMTCNKQIGDDVYRIFLQLTSLGKVSKLDQLVQSPFTLHKTMMRKIDREIEHAKAGKPARIIAKMNSLYEELLTRKLYEASQAGVQVDLIIRGICQIRPGIEGVSDNIHVRSIVGRFLEHTRAFCFHNDGDSEVFLASADWMSRNMFHRVETGFPLLSKKLRDKVIKDLELYLADNQQAWELTADGAYHRATPNGDTPVSAQTKLLEDAINSSATQEKIR</sequence>
<evidence type="ECO:0000259" key="8">
    <source>
        <dbReference type="Pfam" id="PF02503"/>
    </source>
</evidence>
<dbReference type="Pfam" id="PF13089">
    <property type="entry name" value="PP_kinase_N"/>
    <property type="match status" value="1"/>
</dbReference>
<name>A0A918KVH9_9GAMM</name>
<reference evidence="12" key="2">
    <citation type="submission" date="2020-09" db="EMBL/GenBank/DDBJ databases">
        <authorList>
            <person name="Sun Q."/>
            <person name="Kim S."/>
        </authorList>
    </citation>
    <scope>NUCLEOTIDE SEQUENCE</scope>
    <source>
        <strain evidence="12">KCTC 22169</strain>
    </source>
</reference>
<dbReference type="Gene3D" id="1.20.58.310">
    <property type="entry name" value="Polyphosphate kinase N-terminal domain"/>
    <property type="match status" value="1"/>
</dbReference>
<evidence type="ECO:0000259" key="11">
    <source>
        <dbReference type="Pfam" id="PF17941"/>
    </source>
</evidence>
<dbReference type="SUPFAM" id="SSF56024">
    <property type="entry name" value="Phospholipase D/nuclease"/>
    <property type="match status" value="2"/>
</dbReference>
<dbReference type="Gene3D" id="3.30.870.10">
    <property type="entry name" value="Endonuclease Chain A"/>
    <property type="match status" value="2"/>
</dbReference>
<dbReference type="Proteomes" id="UP000626148">
    <property type="component" value="Unassembled WGS sequence"/>
</dbReference>
<evidence type="ECO:0000313" key="13">
    <source>
        <dbReference type="Proteomes" id="UP000626148"/>
    </source>
</evidence>
<comment type="caution">
    <text evidence="12">The sequence shown here is derived from an EMBL/GenBank/DDBJ whole genome shotgun (WGS) entry which is preliminary data.</text>
</comment>
<dbReference type="Pfam" id="PF02503">
    <property type="entry name" value="PP_kinase"/>
    <property type="match status" value="1"/>
</dbReference>
<comment type="PTM">
    <text evidence="6 7">An intermediate of this reaction is the autophosphorylated ppk in which a phosphate is covalently linked to a histidine residue through a N-P bond.</text>
</comment>
<evidence type="ECO:0000256" key="1">
    <source>
        <dbReference type="ARBA" id="ARBA00022553"/>
    </source>
</evidence>
<gene>
    <name evidence="6 12" type="primary">ppk</name>
    <name evidence="12" type="ORF">GCM10007392_48310</name>
</gene>
<dbReference type="PIRSF" id="PIRSF015589">
    <property type="entry name" value="PP_kinase"/>
    <property type="match status" value="1"/>
</dbReference>
<comment type="catalytic activity">
    <reaction evidence="6 7">
        <text>[phosphate](n) + ATP = [phosphate](n+1) + ADP</text>
        <dbReference type="Rhea" id="RHEA:19573"/>
        <dbReference type="Rhea" id="RHEA-COMP:9859"/>
        <dbReference type="Rhea" id="RHEA-COMP:14280"/>
        <dbReference type="ChEBI" id="CHEBI:16838"/>
        <dbReference type="ChEBI" id="CHEBI:30616"/>
        <dbReference type="ChEBI" id="CHEBI:456216"/>
        <dbReference type="EC" id="2.7.4.1"/>
    </reaction>
</comment>